<dbReference type="InterPro" id="IPR057347">
    <property type="entry name" value="TANGO6_N"/>
</dbReference>
<proteinExistence type="inferred from homology"/>
<dbReference type="GO" id="GO:0009306">
    <property type="term" value="P:protein secretion"/>
    <property type="evidence" value="ECO:0007669"/>
    <property type="project" value="TreeGrafter"/>
</dbReference>
<dbReference type="InterPro" id="IPR011989">
    <property type="entry name" value="ARM-like"/>
</dbReference>
<evidence type="ECO:0000259" key="5">
    <source>
        <dbReference type="Pfam" id="PF25267"/>
    </source>
</evidence>
<dbReference type="AlphaFoldDB" id="A0AAD1WV69"/>
<evidence type="ECO:0000259" key="2">
    <source>
        <dbReference type="Pfam" id="PF10304"/>
    </source>
</evidence>
<dbReference type="Pfam" id="PF10304">
    <property type="entry name" value="RTP1_C2"/>
    <property type="match status" value="1"/>
</dbReference>
<reference evidence="6" key="1">
    <citation type="submission" date="2022-03" db="EMBL/GenBank/DDBJ databases">
        <authorList>
            <person name="Alioto T."/>
            <person name="Alioto T."/>
            <person name="Gomez Garrido J."/>
        </authorList>
    </citation>
    <scope>NUCLEOTIDE SEQUENCE</scope>
</reference>
<comment type="similarity">
    <text evidence="1">Belongs to the Tango6 family.</text>
</comment>
<dbReference type="InterPro" id="IPR039600">
    <property type="entry name" value="TANGO6/Rtp1"/>
</dbReference>
<dbReference type="InterPro" id="IPR016024">
    <property type="entry name" value="ARM-type_fold"/>
</dbReference>
<sequence>MAECVKLETVVAALKILITPKENESPDTDRKTALLNSLDLNVSSLEERLLNALEWKALGTLRARVQAETKCLEGCFDSPAEPHWRFTSETLLLFLCLKECMIELAASFNAPKPNPRTPEAAPALSPDTLSVSQQKTVQSAFQFVVCMGICPYLMPGIGLPLQQRSEFGALVQRMVASDLPSIRTRRLYISCTALLEVSRHPSLGSLLLTNHLGDLMAGLCQLGFCPIKAKAENKTTANPKDLTENERVQCKEALRSLLDQVYQPLVIRQLLLLQGGPKQGTCPPGIASKTQRVPAPPWLRRLSGQLLSERLMKPHGVQAVVRGILEGAGDGAAGGRDAEAAASNWKKCDAVARILASCPQQSLSLEEYYRSICPQILDLLHIQNTLTVRQFQRVATETFLRMAQENPQLAQKHLFLPMLEPLLRCFQTPSETLPHPGETLVSEKQLSQCVEDIVKVFVVGNDPTSTVLNFTRRVLSAVFALYCFARQNVSHLRSPCQDIVLWFLEKSERETAVAALSGLAGIDQSVPSLPSYCQIKPGSHGGATITIQEKRDDEDDVLYEKLSWEQWKLLCLVELISVGSGGGLAADFFLFCLKKLTPLIAEEVDEDPDCGDSLLALEQKLSLRSQSQERRLQLLQVLSVLCERTSDSIFTDVQQVVEFVAVTLERACTSLALSEGGTVVSQTLSMAMGLVAAMLGGAVKLTSPDFKHLKRLLPLLEQVSLTHPEPVIQELASDLRISIATHCAVQLPPRTSGHQVTAAQDVQNKKTGMGEPSDDQRLNHGDFQEIMSSARHSDVPTRAAALRFLTRLLEQRHREALEHKEQALKLFLDNLEEEDPFVYLSAIQGMAVLSGEFTERVLPILLAQYGNTASPACRVRGPETRMKVGEVLMRCVRVMGDMVSQYRDLLIHAFLSGCKDHDALLRASSLSNLGELCQHLQFALGPVIHEVSSCLSAMVRTDPEAQVRRAATHVVVLLLRGLSEKVTEVLHDVLLDLYRLLKFVVRCETDSVCVLHAQLALEELDRIIRAALLPSQKLEKKIVVLP</sequence>
<dbReference type="Pfam" id="PF25267">
    <property type="entry name" value="TANGO6_N"/>
    <property type="match status" value="1"/>
</dbReference>
<dbReference type="EMBL" id="OW240923">
    <property type="protein sequence ID" value="CAH2323960.1"/>
    <property type="molecule type" value="Genomic_DNA"/>
</dbReference>
<dbReference type="Proteomes" id="UP001295444">
    <property type="component" value="Chromosome 12"/>
</dbReference>
<evidence type="ECO:0000259" key="3">
    <source>
        <dbReference type="Pfam" id="PF10363"/>
    </source>
</evidence>
<protein>
    <submittedName>
        <fullName evidence="6">Transport and Golgi organization 6 homolog</fullName>
    </submittedName>
</protein>
<feature type="domain" description="TANGO6 HEAT repeat" evidence="4">
    <location>
        <begin position="311"/>
        <end position="577"/>
    </location>
</feature>
<gene>
    <name evidence="6" type="ORF">PECUL_23A043104</name>
</gene>
<organism evidence="6 7">
    <name type="scientific">Pelobates cultripes</name>
    <name type="common">Western spadefoot toad</name>
    <dbReference type="NCBI Taxonomy" id="61616"/>
    <lineage>
        <taxon>Eukaryota</taxon>
        <taxon>Metazoa</taxon>
        <taxon>Chordata</taxon>
        <taxon>Craniata</taxon>
        <taxon>Vertebrata</taxon>
        <taxon>Euteleostomi</taxon>
        <taxon>Amphibia</taxon>
        <taxon>Batrachia</taxon>
        <taxon>Anura</taxon>
        <taxon>Pelobatoidea</taxon>
        <taxon>Pelobatidae</taxon>
        <taxon>Pelobates</taxon>
    </lineage>
</organism>
<dbReference type="Pfam" id="PF10363">
    <property type="entry name" value="RTP1_C1"/>
    <property type="match status" value="1"/>
</dbReference>
<evidence type="ECO:0000256" key="1">
    <source>
        <dbReference type="ARBA" id="ARBA00005724"/>
    </source>
</evidence>
<dbReference type="InterPro" id="IPR019451">
    <property type="entry name" value="Rtp1_C1"/>
</dbReference>
<keyword evidence="7" id="KW-1185">Reference proteome</keyword>
<feature type="domain" description="RNA polymerase II assembly factor Rtp1 C-terminal" evidence="3">
    <location>
        <begin position="783"/>
        <end position="898"/>
    </location>
</feature>
<evidence type="ECO:0000313" key="7">
    <source>
        <dbReference type="Proteomes" id="UP001295444"/>
    </source>
</evidence>
<evidence type="ECO:0000259" key="4">
    <source>
        <dbReference type="Pfam" id="PF23565"/>
    </source>
</evidence>
<accession>A0AAD1WV69</accession>
<evidence type="ECO:0000313" key="6">
    <source>
        <dbReference type="EMBL" id="CAH2323960.1"/>
    </source>
</evidence>
<dbReference type="Pfam" id="PF23565">
    <property type="entry name" value="ARM_TANGO6"/>
    <property type="match status" value="1"/>
</dbReference>
<feature type="domain" description="RNA polymerase II assembly factor Rtp1 C-terminal" evidence="2">
    <location>
        <begin position="989"/>
        <end position="1021"/>
    </location>
</feature>
<feature type="domain" description="TANGO6 N-terminal" evidence="5">
    <location>
        <begin position="6"/>
        <end position="310"/>
    </location>
</feature>
<dbReference type="Gene3D" id="1.25.10.10">
    <property type="entry name" value="Leucine-rich Repeat Variant"/>
    <property type="match status" value="1"/>
</dbReference>
<dbReference type="PANTHER" id="PTHR20959">
    <property type="entry name" value="TRANSPORT AND GOLGI ORGANIZATION PROTEIN 6 FAMILY MEMBER"/>
    <property type="match status" value="1"/>
</dbReference>
<dbReference type="PANTHER" id="PTHR20959:SF1">
    <property type="entry name" value="TRANSPORT AND GOLGI ORGANIZATION PROTEIN 6 HOMOLOG"/>
    <property type="match status" value="1"/>
</dbReference>
<dbReference type="SUPFAM" id="SSF48371">
    <property type="entry name" value="ARM repeat"/>
    <property type="match status" value="1"/>
</dbReference>
<dbReference type="InterPro" id="IPR057407">
    <property type="entry name" value="HEAT_TANGO6"/>
</dbReference>
<dbReference type="InterPro" id="IPR019414">
    <property type="entry name" value="Rtp1_C2"/>
</dbReference>
<name>A0AAD1WV69_PELCU</name>